<feature type="domain" description="Ribose-phosphate pyrophosphokinase N-terminal" evidence="10">
    <location>
        <begin position="10"/>
        <end position="129"/>
    </location>
</feature>
<dbReference type="Proteomes" id="UP000230914">
    <property type="component" value="Unassembled WGS sequence"/>
</dbReference>
<dbReference type="Pfam" id="PF14572">
    <property type="entry name" value="Pribosyl_synth"/>
    <property type="match status" value="1"/>
</dbReference>
<dbReference type="EC" id="2.7.6.1" evidence="1"/>
<dbReference type="EMBL" id="PDSL01000080">
    <property type="protein sequence ID" value="PIE31507.1"/>
    <property type="molecule type" value="Genomic_DNA"/>
</dbReference>
<dbReference type="Gene3D" id="3.40.50.2020">
    <property type="match status" value="2"/>
</dbReference>
<dbReference type="NCBIfam" id="NF002320">
    <property type="entry name" value="PRK01259.1"/>
    <property type="match status" value="1"/>
</dbReference>
<evidence type="ECO:0000256" key="1">
    <source>
        <dbReference type="ARBA" id="ARBA00013247"/>
    </source>
</evidence>
<dbReference type="PANTHER" id="PTHR10210:SF41">
    <property type="entry name" value="RIBOSE-PHOSPHATE PYROPHOSPHOKINASE 1, CHLOROPLASTIC"/>
    <property type="match status" value="1"/>
</dbReference>
<keyword evidence="7" id="KW-0067">ATP-binding</keyword>
<proteinExistence type="predicted"/>
<evidence type="ECO:0000256" key="4">
    <source>
        <dbReference type="ARBA" id="ARBA00022727"/>
    </source>
</evidence>
<evidence type="ECO:0000256" key="7">
    <source>
        <dbReference type="ARBA" id="ARBA00022840"/>
    </source>
</evidence>
<evidence type="ECO:0000313" key="12">
    <source>
        <dbReference type="Proteomes" id="UP000230914"/>
    </source>
</evidence>
<evidence type="ECO:0000313" key="11">
    <source>
        <dbReference type="EMBL" id="PIE31507.1"/>
    </source>
</evidence>
<dbReference type="GO" id="GO:0005737">
    <property type="term" value="C:cytoplasm"/>
    <property type="evidence" value="ECO:0007669"/>
    <property type="project" value="TreeGrafter"/>
</dbReference>
<keyword evidence="5" id="KW-0547">Nucleotide-binding</keyword>
<dbReference type="AlphaFoldDB" id="A0A2G6K750"/>
<dbReference type="FunFam" id="3.40.50.2020:FF:000007">
    <property type="entry name" value="Ribose-phosphate pyrophosphokinase"/>
    <property type="match status" value="1"/>
</dbReference>
<dbReference type="SMART" id="SM01400">
    <property type="entry name" value="Pribosyltran_N"/>
    <property type="match status" value="1"/>
</dbReference>
<dbReference type="GO" id="GO:0002189">
    <property type="term" value="C:ribose phosphate diphosphokinase complex"/>
    <property type="evidence" value="ECO:0007669"/>
    <property type="project" value="TreeGrafter"/>
</dbReference>
<dbReference type="GO" id="GO:0006015">
    <property type="term" value="P:5-phosphoribose 1-diphosphate biosynthetic process"/>
    <property type="evidence" value="ECO:0007669"/>
    <property type="project" value="TreeGrafter"/>
</dbReference>
<reference evidence="11 12" key="1">
    <citation type="submission" date="2017-10" db="EMBL/GenBank/DDBJ databases">
        <title>Novel microbial diversity and functional potential in the marine mammal oral microbiome.</title>
        <authorList>
            <person name="Dudek N.K."/>
            <person name="Sun C.L."/>
            <person name="Burstein D."/>
            <person name="Kantor R.S."/>
            <person name="Aliaga Goltsman D.S."/>
            <person name="Bik E.M."/>
            <person name="Thomas B.C."/>
            <person name="Banfield J.F."/>
            <person name="Relman D.A."/>
        </authorList>
    </citation>
    <scope>NUCLEOTIDE SEQUENCE [LARGE SCALE GENOMIC DNA]</scope>
    <source>
        <strain evidence="11">DOLJORAL78_61_10</strain>
    </source>
</reference>
<keyword evidence="8" id="KW-0460">Magnesium</keyword>
<evidence type="ECO:0000256" key="6">
    <source>
        <dbReference type="ARBA" id="ARBA00022777"/>
    </source>
</evidence>
<evidence type="ECO:0000256" key="3">
    <source>
        <dbReference type="ARBA" id="ARBA00022723"/>
    </source>
</evidence>
<dbReference type="SUPFAM" id="SSF53271">
    <property type="entry name" value="PRTase-like"/>
    <property type="match status" value="1"/>
</dbReference>
<dbReference type="PANTHER" id="PTHR10210">
    <property type="entry name" value="RIBOSE-PHOSPHATE DIPHOSPHOKINASE FAMILY MEMBER"/>
    <property type="match status" value="1"/>
</dbReference>
<sequence length="330" mass="36035">MEKVTTKKLRVYSGRTHPGLAEEVSTYLGQDLGDPNIVEFSNGEIRPRLVESVRGSDVFIIQSHYGIDGHSVNDSIMEQLTMIDATYRASAKRITAVCPFYGYARQDRKAEGREPITARLVADMFRAAGAKRMIAIDLHSGQIQGFFSGTVDHLTAGPVLEQYIRSHAPVPPVIVSPDAGRIKVAERMAQHLIDIDADIAFIYKRRPKGQINVVEAKEVIGQVEGRLCILTDDMIDTGGTIVSAAEILLQRGATEVWAMATHGVLSGPAIERLEKAPLSKIVLTNTLPLPEHKRLPNIEVLSVAEILAEAITAVFDDTSVSDIFDGENLA</sequence>
<evidence type="ECO:0000256" key="9">
    <source>
        <dbReference type="ARBA" id="ARBA00049535"/>
    </source>
</evidence>
<evidence type="ECO:0000256" key="8">
    <source>
        <dbReference type="ARBA" id="ARBA00022842"/>
    </source>
</evidence>
<dbReference type="Pfam" id="PF13793">
    <property type="entry name" value="Pribosyltran_N"/>
    <property type="match status" value="1"/>
</dbReference>
<evidence type="ECO:0000256" key="5">
    <source>
        <dbReference type="ARBA" id="ARBA00022741"/>
    </source>
</evidence>
<dbReference type="InterPro" id="IPR029099">
    <property type="entry name" value="Pribosyltran_N"/>
</dbReference>
<gene>
    <name evidence="11" type="ORF">CSA55_05550</name>
</gene>
<evidence type="ECO:0000256" key="2">
    <source>
        <dbReference type="ARBA" id="ARBA00022679"/>
    </source>
</evidence>
<protein>
    <recommendedName>
        <fullName evidence="1">ribose-phosphate diphosphokinase</fullName>
        <ecNumber evidence="1">2.7.6.1</ecNumber>
    </recommendedName>
</protein>
<accession>A0A2G6K750</accession>
<comment type="catalytic activity">
    <reaction evidence="9">
        <text>D-ribose 5-phosphate + ATP = 5-phospho-alpha-D-ribose 1-diphosphate + AMP + H(+)</text>
        <dbReference type="Rhea" id="RHEA:15609"/>
        <dbReference type="ChEBI" id="CHEBI:15378"/>
        <dbReference type="ChEBI" id="CHEBI:30616"/>
        <dbReference type="ChEBI" id="CHEBI:58017"/>
        <dbReference type="ChEBI" id="CHEBI:78346"/>
        <dbReference type="ChEBI" id="CHEBI:456215"/>
        <dbReference type="EC" id="2.7.6.1"/>
    </reaction>
</comment>
<dbReference type="GO" id="GO:0006164">
    <property type="term" value="P:purine nucleotide biosynthetic process"/>
    <property type="evidence" value="ECO:0007669"/>
    <property type="project" value="TreeGrafter"/>
</dbReference>
<dbReference type="NCBIfam" id="TIGR01251">
    <property type="entry name" value="ribP_PPkin"/>
    <property type="match status" value="1"/>
</dbReference>
<keyword evidence="2 11" id="KW-0808">Transferase</keyword>
<dbReference type="InterPro" id="IPR005946">
    <property type="entry name" value="Rib-P_diPkinase"/>
</dbReference>
<keyword evidence="4" id="KW-0545">Nucleotide biosynthesis</keyword>
<organism evidence="11 12">
    <name type="scientific">Ilumatobacter coccineus</name>
    <dbReference type="NCBI Taxonomy" id="467094"/>
    <lineage>
        <taxon>Bacteria</taxon>
        <taxon>Bacillati</taxon>
        <taxon>Actinomycetota</taxon>
        <taxon>Acidimicrobiia</taxon>
        <taxon>Acidimicrobiales</taxon>
        <taxon>Ilumatobacteraceae</taxon>
        <taxon>Ilumatobacter</taxon>
    </lineage>
</organism>
<keyword evidence="6 11" id="KW-0418">Kinase</keyword>
<dbReference type="GO" id="GO:0000287">
    <property type="term" value="F:magnesium ion binding"/>
    <property type="evidence" value="ECO:0007669"/>
    <property type="project" value="InterPro"/>
</dbReference>
<dbReference type="CDD" id="cd06223">
    <property type="entry name" value="PRTases_typeI"/>
    <property type="match status" value="1"/>
</dbReference>
<dbReference type="STRING" id="1313172.YM304_33090"/>
<dbReference type="InterPro" id="IPR000836">
    <property type="entry name" value="PRTase_dom"/>
</dbReference>
<dbReference type="InterPro" id="IPR029057">
    <property type="entry name" value="PRTase-like"/>
</dbReference>
<keyword evidence="3" id="KW-0479">Metal-binding</keyword>
<dbReference type="GO" id="GO:0004749">
    <property type="term" value="F:ribose phosphate diphosphokinase activity"/>
    <property type="evidence" value="ECO:0007669"/>
    <property type="project" value="UniProtKB-EC"/>
</dbReference>
<dbReference type="GO" id="GO:0016301">
    <property type="term" value="F:kinase activity"/>
    <property type="evidence" value="ECO:0007669"/>
    <property type="project" value="UniProtKB-KW"/>
</dbReference>
<evidence type="ECO:0000259" key="10">
    <source>
        <dbReference type="Pfam" id="PF13793"/>
    </source>
</evidence>
<comment type="caution">
    <text evidence="11">The sequence shown here is derived from an EMBL/GenBank/DDBJ whole genome shotgun (WGS) entry which is preliminary data.</text>
</comment>
<name>A0A2G6K750_9ACTN</name>
<dbReference type="GO" id="GO:0005524">
    <property type="term" value="F:ATP binding"/>
    <property type="evidence" value="ECO:0007669"/>
    <property type="project" value="UniProtKB-KW"/>
</dbReference>